<evidence type="ECO:0000256" key="1">
    <source>
        <dbReference type="SAM" id="MobiDB-lite"/>
    </source>
</evidence>
<dbReference type="EMBL" id="JAEUAK010000008">
    <property type="protein sequence ID" value="MBW9054951.1"/>
    <property type="molecule type" value="Genomic_DNA"/>
</dbReference>
<accession>A0ABS7GYG6</accession>
<reference evidence="2 3" key="1">
    <citation type="journal article" date="2021" name="MBio">
        <title>Poor Competitiveness of Bradyrhizobium in Pigeon Pea Root Colonization in Indian Soils.</title>
        <authorList>
            <person name="Chalasani D."/>
            <person name="Basu A."/>
            <person name="Pullabhotla S.V.S.R.N."/>
            <person name="Jorrin B."/>
            <person name="Neal A.L."/>
            <person name="Poole P.S."/>
            <person name="Podile A.R."/>
            <person name="Tkacz A."/>
        </authorList>
    </citation>
    <scope>NUCLEOTIDE SEQUENCE [LARGE SCALE GENOMIC DNA]</scope>
    <source>
        <strain evidence="2 3">HU56</strain>
    </source>
</reference>
<evidence type="ECO:0000313" key="3">
    <source>
        <dbReference type="Proteomes" id="UP000717752"/>
    </source>
</evidence>
<comment type="caution">
    <text evidence="2">The sequence shown here is derived from an EMBL/GenBank/DDBJ whole genome shotgun (WGS) entry which is preliminary data.</text>
</comment>
<gene>
    <name evidence="2" type="ORF">JNB85_21350</name>
</gene>
<proteinExistence type="predicted"/>
<keyword evidence="3" id="KW-1185">Reference proteome</keyword>
<dbReference type="Proteomes" id="UP000717752">
    <property type="component" value="Unassembled WGS sequence"/>
</dbReference>
<sequence length="67" mass="7612">MSRRKFKRLTHRLLVRFDEVQHLLDKIEGNAMKLQTACDEDAEADGVPHPTVQLPQWPRHGAAPAAL</sequence>
<organism evidence="2 3">
    <name type="scientific">Rhizobium mesosinicum</name>
    <dbReference type="NCBI Taxonomy" id="335017"/>
    <lineage>
        <taxon>Bacteria</taxon>
        <taxon>Pseudomonadati</taxon>
        <taxon>Pseudomonadota</taxon>
        <taxon>Alphaproteobacteria</taxon>
        <taxon>Hyphomicrobiales</taxon>
        <taxon>Rhizobiaceae</taxon>
        <taxon>Rhizobium/Agrobacterium group</taxon>
        <taxon>Rhizobium</taxon>
    </lineage>
</organism>
<dbReference type="RefSeq" id="WP_220336290.1">
    <property type="nucleotide sequence ID" value="NZ_JAEUAK010000008.1"/>
</dbReference>
<name>A0ABS7GYG6_9HYPH</name>
<evidence type="ECO:0000313" key="2">
    <source>
        <dbReference type="EMBL" id="MBW9054951.1"/>
    </source>
</evidence>
<protein>
    <submittedName>
        <fullName evidence="2">Uncharacterized protein</fullName>
    </submittedName>
</protein>
<feature type="region of interest" description="Disordered" evidence="1">
    <location>
        <begin position="39"/>
        <end position="67"/>
    </location>
</feature>